<dbReference type="Pfam" id="PF07040">
    <property type="entry name" value="DUF1326"/>
    <property type="match status" value="1"/>
</dbReference>
<sequence>MSALRRSPGGRLGKASPLCRAETHPSFQFTKGVTNMKARLVLVVLVVSCFALAGALMAMETKSAAKPWAMNATIIEACSCPMFCQCYFSTAPASHAMAGMEGHSEAYCKFNNAFRVNRGTYNGVSLAGAKFWVAGDLGSDFGGGQADWAVLTFDPSVTQAQREGIGMILGKVYPVKWASFQMGADAPISWQHQAGSDDAHAMLDGGKGAEVILKNSVNKNAAGPVVIKNLKYFGAPRNEGFVLMPNTVEAYRLGAKPYEFKGTNGFMITLDITSKDVVNN</sequence>
<feature type="transmembrane region" description="Helical" evidence="1">
    <location>
        <begin position="40"/>
        <end position="59"/>
    </location>
</feature>
<evidence type="ECO:0000313" key="3">
    <source>
        <dbReference type="EMBL" id="TMQ55310.1"/>
    </source>
</evidence>
<evidence type="ECO:0000313" key="5">
    <source>
        <dbReference type="Proteomes" id="UP000320913"/>
    </source>
</evidence>
<dbReference type="AlphaFoldDB" id="A0A538S746"/>
<keyword evidence="1" id="KW-0812">Transmembrane</keyword>
<keyword evidence="1" id="KW-1133">Transmembrane helix</keyword>
<accession>A0A538S746</accession>
<evidence type="ECO:0000313" key="4">
    <source>
        <dbReference type="Proteomes" id="UP000316292"/>
    </source>
</evidence>
<name>A0A538S746_UNCEI</name>
<comment type="caution">
    <text evidence="2">The sequence shown here is derived from an EMBL/GenBank/DDBJ whole genome shotgun (WGS) entry which is preliminary data.</text>
</comment>
<evidence type="ECO:0000256" key="1">
    <source>
        <dbReference type="SAM" id="Phobius"/>
    </source>
</evidence>
<evidence type="ECO:0000313" key="2">
    <source>
        <dbReference type="EMBL" id="TMQ47202.1"/>
    </source>
</evidence>
<proteinExistence type="predicted"/>
<protein>
    <submittedName>
        <fullName evidence="2">DUF1326 domain-containing protein</fullName>
    </submittedName>
</protein>
<organism evidence="2 4">
    <name type="scientific">Eiseniibacteriota bacterium</name>
    <dbReference type="NCBI Taxonomy" id="2212470"/>
    <lineage>
        <taxon>Bacteria</taxon>
        <taxon>Candidatus Eiseniibacteriota</taxon>
    </lineage>
</organism>
<dbReference type="Proteomes" id="UP000316292">
    <property type="component" value="Unassembled WGS sequence"/>
</dbReference>
<dbReference type="EMBL" id="VBOR01000122">
    <property type="protein sequence ID" value="TMQ47202.1"/>
    <property type="molecule type" value="Genomic_DNA"/>
</dbReference>
<keyword evidence="1" id="KW-0472">Membrane</keyword>
<dbReference type="Proteomes" id="UP000320913">
    <property type="component" value="Unassembled WGS sequence"/>
</dbReference>
<dbReference type="EMBL" id="VBOV01000266">
    <property type="protein sequence ID" value="TMQ55310.1"/>
    <property type="molecule type" value="Genomic_DNA"/>
</dbReference>
<dbReference type="InterPro" id="IPR009758">
    <property type="entry name" value="DUF1326"/>
</dbReference>
<reference evidence="4 5" key="1">
    <citation type="journal article" date="2019" name="Nat. Microbiol.">
        <title>Mediterranean grassland soil C-N compound turnover is dependent on rainfall and depth, and is mediated by genomically divergent microorganisms.</title>
        <authorList>
            <person name="Diamond S."/>
            <person name="Andeer P.F."/>
            <person name="Li Z."/>
            <person name="Crits-Christoph A."/>
            <person name="Burstein D."/>
            <person name="Anantharaman K."/>
            <person name="Lane K.R."/>
            <person name="Thomas B.C."/>
            <person name="Pan C."/>
            <person name="Northen T.R."/>
            <person name="Banfield J.F."/>
        </authorList>
    </citation>
    <scope>NUCLEOTIDE SEQUENCE [LARGE SCALE GENOMIC DNA]</scope>
    <source>
        <strain evidence="2">WS_1</strain>
        <strain evidence="3">WS_5</strain>
    </source>
</reference>
<gene>
    <name evidence="2" type="ORF">E6K71_10610</name>
    <name evidence="3" type="ORF">E6K75_09570</name>
</gene>